<feature type="coiled-coil region" evidence="1">
    <location>
        <begin position="1601"/>
        <end position="1663"/>
    </location>
</feature>
<feature type="compositionally biased region" description="Low complexity" evidence="2">
    <location>
        <begin position="1211"/>
        <end position="1223"/>
    </location>
</feature>
<evidence type="ECO:0000256" key="2">
    <source>
        <dbReference type="SAM" id="MobiDB-lite"/>
    </source>
</evidence>
<feature type="compositionally biased region" description="Polar residues" evidence="2">
    <location>
        <begin position="1942"/>
        <end position="1967"/>
    </location>
</feature>
<accession>A0A250XCB6</accession>
<organism evidence="3 4">
    <name type="scientific">Chlamydomonas eustigma</name>
    <dbReference type="NCBI Taxonomy" id="1157962"/>
    <lineage>
        <taxon>Eukaryota</taxon>
        <taxon>Viridiplantae</taxon>
        <taxon>Chlorophyta</taxon>
        <taxon>core chlorophytes</taxon>
        <taxon>Chlorophyceae</taxon>
        <taxon>CS clade</taxon>
        <taxon>Chlamydomonadales</taxon>
        <taxon>Chlamydomonadaceae</taxon>
        <taxon>Chlamydomonas</taxon>
    </lineage>
</organism>
<evidence type="ECO:0000313" key="4">
    <source>
        <dbReference type="Proteomes" id="UP000232323"/>
    </source>
</evidence>
<feature type="region of interest" description="Disordered" evidence="2">
    <location>
        <begin position="1990"/>
        <end position="2045"/>
    </location>
</feature>
<feature type="region of interest" description="Disordered" evidence="2">
    <location>
        <begin position="1910"/>
        <end position="1967"/>
    </location>
</feature>
<feature type="coiled-coil region" evidence="1">
    <location>
        <begin position="1487"/>
        <end position="1514"/>
    </location>
</feature>
<feature type="compositionally biased region" description="Polar residues" evidence="2">
    <location>
        <begin position="1729"/>
        <end position="1738"/>
    </location>
</feature>
<sequence>MKETMSKQGIFDASIVTEVSNNLIKLFHLYCRPNGEIVPINNAEPKMSQSQLVRICQDLGIMAPSGPLPQHIIHVIHSSYKPIGSNGLSFPQFKLAMEAAARGAHWSHDDIVDAFEHLAEKSLKYEHKVFLPHSSLRASPPTDLPNIRAAALSRGKTPVTVLSMMERSAAFSPPTPSDQQLSSTPQPKNRLFDMIPPRPAIPRWSQDEVYKAKPSTSPPRTTRVSSQPQDFEIQHPGRPSQPQDFEIQHPGRPSTALGGTTALSTMAHPMTAPSGATRGGRDDRLSGERHHHSAAGHSVKGGSRKSTPPAAHRKSDTAGISMIGSAWEAQGFGDFMTVDEEKPLDMEDPWIPSWASALLSRISCLEEKHEQVPKKQAENADELIARVLILERRLLGLESSRIEATDRAQQLEDQLEEQRRHQQQLQAQLLQQSNLARITANDHASSLNAMSVTLSNKLAAAVAGLSKQRDADLDEAAERQQGLVEEIQASVNALDERFASEISALNVSLSKVSVVTDHAFDWIPKAEVKMKQALDVAKESLSVASSTQGNLDSLGEMCSGLSASFKSLEMKTASTSSNLASKGAAMAVRMESAETRLLKLETVDPAHSPSLLLSRIEATEQTLKNLEFTAAVSTNHKGSSMKVPDQMVKRINAAHNMAEDNRKEMASLKVQLADVLAPSSPKKGKTGSKASDSAKSAQDAATETSAASAASATPPTTSKGEQEPASTSLAEENAVSLKKINVLKDRLETLASSSSSTESKLVQLTGKVEELERSQLQQQQQVPYKPLSPHCSGSLQLSGSPTRESLIKAQLEALEASSDHMRLDFYVMADAAKDMRGQIQRLSARVDAIESKPAERITTEEDKNVSEVRVMVKEVVEQVQGALIKEAFDQVQGSLIKEVVEQVQGSLVKEVFDQVQGSLIKEVVDKVQTSMVKEVVDQVQGSQMKDVVDKLQLLVGRVDIFEAVNPGLLQEQQRLAVALLQLTDNVHDIKRLIDEKKKVQASTLPAAEVTRSEESVNTAPTSSKEVAISMQNLQDSLNVLEASTSQSAFALNARTEEVTTAVAQQGEYLSQLAEQVHTLFAQLGVAQPHPESGGISVEVSSHEVMHRLTALENQLPGLQQQQLEDLIQQVQALTSDLHRLELAQSRSALNSAGSMRSETMTGASVNRSLFSRSDQLKQLEELKAKVQALDAIQYTMPQEISNLEKRLKEQLALQQQSAGSSQLPRIGSGRGSGASDPQDIEAQIFKKLQEGQLQQNSAREQAVKELKSSLDQQRKLLEGLQRQGSERQYEMEDMKQGHEQQRAAVDTLSRSVEKSLKGLEAKVLAIEKDRSTSVKLDTHNITDLKAEIEAFKKESTAWHQEVVQGLRTVQQLQAGYATVQGLSALDLKLDKQEEKLKDLQIEVLQGGGKSGIDGIAKGTFITPDNLAEALQEVYREVGARLSNMIEETKLQQEGASRAVTAEALTAMPDSSNWLQVSDRIEGFAAETETLKKLLSQLTDQLTDLKKDVSEIQNAPPQLAAPPTPSLSSSQTRKAVEAMQANMNLAKKASSRVASRAISTFGSLEGSDEETTTDPDGQPGIHSLLAVAARRVQDQSEGSKSKREIVQQLDLLQEDMEEVKKREQQVTFLSRRLDDMAAGLLVLAEKLDGRVTKLEKRIRRVTGKQGISRASSQTEDMSEENLETAAHPAPKTLEDKIDTLFSMLQGDLPRPQNITRSHYDLLTSVPDPTPSTDAQQTGISAEAGMARSNARAKSAMRKNSTLTSIPGSDAPLNPGDLFSRIANSTTGRRVKLDVEDSPVATPLSPAPVGGEPSFAAASNRRGSLSYQVDEQRQMQNFIKTQTQVAPMSRSRSKSYLAVAPAAASGSLKYQADGSASSPGDGGGPSFFKEHTPALRKISMNPYDMRNLQSFSKVSEPQLSPTGRVSTSSGLGSHHTSTSGPGSNQGSFKQHSDSGSITGSLKSQVSMGNLSKGSQSFGVTGGSGVAMSKSFSVAKSRDTPEAGSTTSAAAVPTRMSQQPIPRSSFNNFTSNSGKAQVPSIQKSNLSSSSVEIAAGGARKQLSFSVDVALGEA</sequence>
<dbReference type="EMBL" id="BEGY01000053">
    <property type="protein sequence ID" value="GAX80529.1"/>
    <property type="molecule type" value="Genomic_DNA"/>
</dbReference>
<feature type="region of interest" description="Disordered" evidence="2">
    <location>
        <begin position="1868"/>
        <end position="1888"/>
    </location>
</feature>
<feature type="region of interest" description="Disordered" evidence="2">
    <location>
        <begin position="774"/>
        <end position="799"/>
    </location>
</feature>
<feature type="region of interest" description="Disordered" evidence="2">
    <location>
        <begin position="1663"/>
        <end position="1684"/>
    </location>
</feature>
<feature type="region of interest" description="Disordered" evidence="2">
    <location>
        <begin position="1722"/>
        <end position="1823"/>
    </location>
</feature>
<dbReference type="Proteomes" id="UP000232323">
    <property type="component" value="Unassembled WGS sequence"/>
</dbReference>
<feature type="compositionally biased region" description="Basic and acidic residues" evidence="2">
    <location>
        <begin position="279"/>
        <end position="288"/>
    </location>
</feature>
<gene>
    <name evidence="3" type="ORF">CEUSTIGMA_g7967.t1</name>
</gene>
<evidence type="ECO:0000313" key="3">
    <source>
        <dbReference type="EMBL" id="GAX80529.1"/>
    </source>
</evidence>
<protein>
    <submittedName>
        <fullName evidence="3">Uncharacterized protein</fullName>
    </submittedName>
</protein>
<feature type="compositionally biased region" description="Polar residues" evidence="2">
    <location>
        <begin position="1756"/>
        <end position="1765"/>
    </location>
</feature>
<feature type="compositionally biased region" description="Polar residues" evidence="2">
    <location>
        <begin position="2000"/>
        <end position="2045"/>
    </location>
</feature>
<feature type="region of interest" description="Disordered" evidence="2">
    <location>
        <begin position="676"/>
        <end position="732"/>
    </location>
</feature>
<dbReference type="Gene3D" id="1.10.238.10">
    <property type="entry name" value="EF-hand"/>
    <property type="match status" value="1"/>
</dbReference>
<proteinExistence type="predicted"/>
<keyword evidence="4" id="KW-1185">Reference proteome</keyword>
<feature type="region of interest" description="Disordered" evidence="2">
    <location>
        <begin position="1514"/>
        <end position="1533"/>
    </location>
</feature>
<evidence type="ECO:0000256" key="1">
    <source>
        <dbReference type="SAM" id="Coils"/>
    </source>
</evidence>
<feature type="region of interest" description="Disordered" evidence="2">
    <location>
        <begin position="1560"/>
        <end position="1579"/>
    </location>
</feature>
<dbReference type="OrthoDB" id="563893at2759"/>
<feature type="region of interest" description="Disordered" evidence="2">
    <location>
        <begin position="169"/>
        <end position="316"/>
    </location>
</feature>
<feature type="compositionally biased region" description="Polar residues" evidence="2">
    <location>
        <begin position="177"/>
        <end position="187"/>
    </location>
</feature>
<keyword evidence="1" id="KW-0175">Coiled coil</keyword>
<feature type="compositionally biased region" description="Polar residues" evidence="2">
    <location>
        <begin position="1910"/>
        <end position="1923"/>
    </location>
</feature>
<comment type="caution">
    <text evidence="3">The sequence shown here is derived from an EMBL/GenBank/DDBJ whole genome shotgun (WGS) entry which is preliminary data.</text>
</comment>
<feature type="coiled-coil region" evidence="1">
    <location>
        <begin position="394"/>
        <end position="432"/>
    </location>
</feature>
<feature type="compositionally biased region" description="Low complexity" evidence="2">
    <location>
        <begin position="677"/>
        <end position="718"/>
    </location>
</feature>
<feature type="compositionally biased region" description="Low complexity" evidence="2">
    <location>
        <begin position="214"/>
        <end position="228"/>
    </location>
</feature>
<reference evidence="3 4" key="1">
    <citation type="submission" date="2017-08" db="EMBL/GenBank/DDBJ databases">
        <title>Acidophilic green algal genome provides insights into adaptation to an acidic environment.</title>
        <authorList>
            <person name="Hirooka S."/>
            <person name="Hirose Y."/>
            <person name="Kanesaki Y."/>
            <person name="Higuchi S."/>
            <person name="Fujiwara T."/>
            <person name="Onuma R."/>
            <person name="Era A."/>
            <person name="Ohbayashi R."/>
            <person name="Uzuka A."/>
            <person name="Nozaki H."/>
            <person name="Yoshikawa H."/>
            <person name="Miyagishima S.Y."/>
        </authorList>
    </citation>
    <scope>NUCLEOTIDE SEQUENCE [LARGE SCALE GENOMIC DNA]</scope>
    <source>
        <strain evidence="3 4">NIES-2499</strain>
    </source>
</reference>
<feature type="compositionally biased region" description="Low complexity" evidence="2">
    <location>
        <begin position="1924"/>
        <end position="1940"/>
    </location>
</feature>
<name>A0A250XCB6_9CHLO</name>
<feature type="region of interest" description="Disordered" evidence="2">
    <location>
        <begin position="1211"/>
        <end position="1237"/>
    </location>
</feature>